<dbReference type="Proteomes" id="UP001497522">
    <property type="component" value="Chromosome 3"/>
</dbReference>
<dbReference type="InterPro" id="IPR017441">
    <property type="entry name" value="Protein_kinase_ATP_BS"/>
</dbReference>
<evidence type="ECO:0000256" key="11">
    <source>
        <dbReference type="ARBA" id="ARBA00023180"/>
    </source>
</evidence>
<dbReference type="PROSITE" id="PS00107">
    <property type="entry name" value="PROTEIN_KINASE_ATP"/>
    <property type="match status" value="1"/>
</dbReference>
<evidence type="ECO:0000256" key="4">
    <source>
        <dbReference type="ARBA" id="ARBA00022614"/>
    </source>
</evidence>
<dbReference type="InterPro" id="IPR055414">
    <property type="entry name" value="LRR_R13L4/SHOC2-like"/>
</dbReference>
<dbReference type="Gene3D" id="1.10.510.10">
    <property type="entry name" value="Transferase(Phosphotransferase) domain 1"/>
    <property type="match status" value="1"/>
</dbReference>
<accession>A0ABP1BDH5</accession>
<evidence type="ECO:0000256" key="1">
    <source>
        <dbReference type="ARBA" id="ARBA00004167"/>
    </source>
</evidence>
<dbReference type="InterPro" id="IPR011009">
    <property type="entry name" value="Kinase-like_dom_sf"/>
</dbReference>
<dbReference type="Pfam" id="PF07714">
    <property type="entry name" value="PK_Tyr_Ser-Thr"/>
    <property type="match status" value="1"/>
</dbReference>
<evidence type="ECO:0000256" key="8">
    <source>
        <dbReference type="ARBA" id="ARBA00022741"/>
    </source>
</evidence>
<gene>
    <name evidence="15" type="ORF">CSSPJE1EN2_LOCUS15560</name>
</gene>
<name>A0ABP1BDH5_9BRYO</name>
<keyword evidence="13" id="KW-0472">Membrane</keyword>
<keyword evidence="4" id="KW-0433">Leucine-rich repeat</keyword>
<keyword evidence="5" id="KW-0808">Transferase</keyword>
<keyword evidence="8 12" id="KW-0547">Nucleotide-binding</keyword>
<evidence type="ECO:0000256" key="13">
    <source>
        <dbReference type="SAM" id="Phobius"/>
    </source>
</evidence>
<dbReference type="Pfam" id="PF23598">
    <property type="entry name" value="LRR_14"/>
    <property type="match status" value="1"/>
</dbReference>
<comment type="similarity">
    <text evidence="2">Belongs to the protein kinase superfamily. Ser/Thr protein kinase family.</text>
</comment>
<dbReference type="PANTHER" id="PTHR48056">
    <property type="entry name" value="LRR RECEPTOR-LIKE SERINE/THREONINE-PROTEIN KINASE-RELATED"/>
    <property type="match status" value="1"/>
</dbReference>
<dbReference type="Pfam" id="PF08263">
    <property type="entry name" value="LRRNT_2"/>
    <property type="match status" value="1"/>
</dbReference>
<protein>
    <recommendedName>
        <fullName evidence="14">Protein kinase domain-containing protein</fullName>
    </recommendedName>
</protein>
<sequence>MGISWIYNGINYIGSFSTSTMSLATLSLKKYSMGMALKAVQESLIDPRNVFSTWDITLVTPCTWTNIACDSQSHVINLNLGSQGLLGTLSPQIGNLLFLQSLNLQNNSISGGIPATISQLTQLTSLFLYANNFTGQIPASIGNLSSLVLLKLNNNSLNGQIPPSISNITSLKTLDVAFNNLSGQVPSTGAQVLAQGNPQLCGLPIGKPCPGDLPFPSPAHGSTATGAIAGGVVGAVLLIVVLPVLCLVWYRRRQYHTGKEIFYDVSGYAPEDNLESSLGQMKKFSIREMQIATNNFSSKNVIGAGGFGKVYVGSLVDGTKVAVKRLNKEKTPGGEASFQTEVEIISMALHRNLLRLLGFCMTPSERILVYPFMPNLSVADRLHENTHGGPPALDWSKRKHIALGAARGLSYLHEHCDPKIIHRDVKAANVLLNSEFEAVVGDFGLAKLLDYKNTHVTTLVRGTAGHIAPEYLSTGKSSEKTDVFGYGIMLLELITGERAFDFTRLANDDDVMLLDWVKRLQRENKLDQLVDSKLQKQYDHQEVEELIQVALLCTQMSPTERPRMGEVVRMLEGDGLAERWEEWQKVELVRQGQESDLMPRALSDWIEDSTINMDAVELSAGR</sequence>
<keyword evidence="3" id="KW-0723">Serine/threonine-protein kinase</keyword>
<evidence type="ECO:0000256" key="2">
    <source>
        <dbReference type="ARBA" id="ARBA00008684"/>
    </source>
</evidence>
<evidence type="ECO:0000259" key="14">
    <source>
        <dbReference type="PROSITE" id="PS50011"/>
    </source>
</evidence>
<keyword evidence="16" id="KW-1185">Reference proteome</keyword>
<dbReference type="SUPFAM" id="SSF52058">
    <property type="entry name" value="L domain-like"/>
    <property type="match status" value="1"/>
</dbReference>
<evidence type="ECO:0000256" key="5">
    <source>
        <dbReference type="ARBA" id="ARBA00022679"/>
    </source>
</evidence>
<dbReference type="EMBL" id="OZ023704">
    <property type="protein sequence ID" value="CAK9872990.1"/>
    <property type="molecule type" value="Genomic_DNA"/>
</dbReference>
<evidence type="ECO:0000256" key="12">
    <source>
        <dbReference type="PROSITE-ProRule" id="PRU10141"/>
    </source>
</evidence>
<keyword evidence="9" id="KW-0418">Kinase</keyword>
<evidence type="ECO:0000313" key="15">
    <source>
        <dbReference type="EMBL" id="CAK9872990.1"/>
    </source>
</evidence>
<evidence type="ECO:0000256" key="6">
    <source>
        <dbReference type="ARBA" id="ARBA00022729"/>
    </source>
</evidence>
<dbReference type="InterPro" id="IPR008271">
    <property type="entry name" value="Ser/Thr_kinase_AS"/>
</dbReference>
<dbReference type="InterPro" id="IPR013210">
    <property type="entry name" value="LRR_N_plant-typ"/>
</dbReference>
<evidence type="ECO:0000256" key="9">
    <source>
        <dbReference type="ARBA" id="ARBA00022777"/>
    </source>
</evidence>
<evidence type="ECO:0000313" key="16">
    <source>
        <dbReference type="Proteomes" id="UP001497522"/>
    </source>
</evidence>
<keyword evidence="11" id="KW-0325">Glycoprotein</keyword>
<dbReference type="Gene3D" id="3.30.200.20">
    <property type="entry name" value="Phosphorylase Kinase, domain 1"/>
    <property type="match status" value="1"/>
</dbReference>
<dbReference type="PANTHER" id="PTHR48056:SF81">
    <property type="entry name" value="RECEPTOR PROTEIN-TYROSINE KINASE CEPR1"/>
    <property type="match status" value="1"/>
</dbReference>
<dbReference type="PROSITE" id="PS00108">
    <property type="entry name" value="PROTEIN_KINASE_ST"/>
    <property type="match status" value="1"/>
</dbReference>
<dbReference type="SUPFAM" id="SSF56112">
    <property type="entry name" value="Protein kinase-like (PK-like)"/>
    <property type="match status" value="1"/>
</dbReference>
<proteinExistence type="inferred from homology"/>
<feature type="transmembrane region" description="Helical" evidence="13">
    <location>
        <begin position="227"/>
        <end position="250"/>
    </location>
</feature>
<reference evidence="15" key="1">
    <citation type="submission" date="2024-03" db="EMBL/GenBank/DDBJ databases">
        <authorList>
            <consortium name="ELIXIR-Norway"/>
            <consortium name="Elixir Norway"/>
        </authorList>
    </citation>
    <scope>NUCLEOTIDE SEQUENCE</scope>
</reference>
<dbReference type="InterPro" id="IPR032675">
    <property type="entry name" value="LRR_dom_sf"/>
</dbReference>
<dbReference type="InterPro" id="IPR050647">
    <property type="entry name" value="Plant_LRR-RLKs"/>
</dbReference>
<dbReference type="SMART" id="SM00220">
    <property type="entry name" value="S_TKc"/>
    <property type="match status" value="1"/>
</dbReference>
<dbReference type="InterPro" id="IPR000719">
    <property type="entry name" value="Prot_kinase_dom"/>
</dbReference>
<organism evidence="15 16">
    <name type="scientific">Sphagnum jensenii</name>
    <dbReference type="NCBI Taxonomy" id="128206"/>
    <lineage>
        <taxon>Eukaryota</taxon>
        <taxon>Viridiplantae</taxon>
        <taxon>Streptophyta</taxon>
        <taxon>Embryophyta</taxon>
        <taxon>Bryophyta</taxon>
        <taxon>Sphagnophytina</taxon>
        <taxon>Sphagnopsida</taxon>
        <taxon>Sphagnales</taxon>
        <taxon>Sphagnaceae</taxon>
        <taxon>Sphagnum</taxon>
    </lineage>
</organism>
<keyword evidence="13" id="KW-0812">Transmembrane</keyword>
<keyword evidence="7" id="KW-0677">Repeat</keyword>
<feature type="binding site" evidence="12">
    <location>
        <position position="324"/>
    </location>
    <ligand>
        <name>ATP</name>
        <dbReference type="ChEBI" id="CHEBI:30616"/>
    </ligand>
</feature>
<evidence type="ECO:0000256" key="3">
    <source>
        <dbReference type="ARBA" id="ARBA00022527"/>
    </source>
</evidence>
<keyword evidence="13" id="KW-1133">Transmembrane helix</keyword>
<comment type="subcellular location">
    <subcellularLocation>
        <location evidence="1">Membrane</location>
        <topology evidence="1">Single-pass membrane protein</topology>
    </subcellularLocation>
</comment>
<keyword evidence="6" id="KW-0732">Signal</keyword>
<evidence type="ECO:0000256" key="7">
    <source>
        <dbReference type="ARBA" id="ARBA00022737"/>
    </source>
</evidence>
<feature type="domain" description="Protein kinase" evidence="14">
    <location>
        <begin position="296"/>
        <end position="584"/>
    </location>
</feature>
<dbReference type="PROSITE" id="PS50011">
    <property type="entry name" value="PROTEIN_KINASE_DOM"/>
    <property type="match status" value="1"/>
</dbReference>
<dbReference type="Gene3D" id="3.80.10.10">
    <property type="entry name" value="Ribonuclease Inhibitor"/>
    <property type="match status" value="1"/>
</dbReference>
<dbReference type="InterPro" id="IPR001245">
    <property type="entry name" value="Ser-Thr/Tyr_kinase_cat_dom"/>
</dbReference>
<evidence type="ECO:0000256" key="10">
    <source>
        <dbReference type="ARBA" id="ARBA00022840"/>
    </source>
</evidence>
<keyword evidence="10 12" id="KW-0067">ATP-binding</keyword>